<accession>A0ABV2L2H1</accession>
<dbReference type="RefSeq" id="WP_056088195.1">
    <property type="nucleotide sequence ID" value="NZ_BPQL01000034.1"/>
</dbReference>
<dbReference type="Proteomes" id="UP001549145">
    <property type="component" value="Unassembled WGS sequence"/>
</dbReference>
<evidence type="ECO:0000313" key="1">
    <source>
        <dbReference type="EMBL" id="MET3692028.1"/>
    </source>
</evidence>
<gene>
    <name evidence="1" type="ORF">ABID43_001559</name>
</gene>
<organism evidence="1 2">
    <name type="scientific">Methylobacterium goesingense</name>
    <dbReference type="NCBI Taxonomy" id="243690"/>
    <lineage>
        <taxon>Bacteria</taxon>
        <taxon>Pseudomonadati</taxon>
        <taxon>Pseudomonadota</taxon>
        <taxon>Alphaproteobacteria</taxon>
        <taxon>Hyphomicrobiales</taxon>
        <taxon>Methylobacteriaceae</taxon>
        <taxon>Methylobacterium</taxon>
    </lineage>
</organism>
<name>A0ABV2L2H1_9HYPH</name>
<proteinExistence type="predicted"/>
<comment type="caution">
    <text evidence="1">The sequence shown here is derived from an EMBL/GenBank/DDBJ whole genome shotgun (WGS) entry which is preliminary data.</text>
</comment>
<dbReference type="EMBL" id="JBEPMM010000003">
    <property type="protein sequence ID" value="MET3692028.1"/>
    <property type="molecule type" value="Genomic_DNA"/>
</dbReference>
<sequence length="88" mass="9041">MLAILDRLFSRSARPAPATGRLTPEQAAAIAARAAAGTGTATTGTAVPTRTDTGLVWDVCEVAYGSGWRVFVDDATGAPGPLGRWGLR</sequence>
<protein>
    <submittedName>
        <fullName evidence="1">Uncharacterized protein</fullName>
    </submittedName>
</protein>
<reference evidence="1 2" key="1">
    <citation type="submission" date="2024-06" db="EMBL/GenBank/DDBJ databases">
        <title>Genomic Encyclopedia of Type Strains, Phase IV (KMG-IV): sequencing the most valuable type-strain genomes for metagenomic binning, comparative biology and taxonomic classification.</title>
        <authorList>
            <person name="Goeker M."/>
        </authorList>
    </citation>
    <scope>NUCLEOTIDE SEQUENCE [LARGE SCALE GENOMIC DNA]</scope>
    <source>
        <strain evidence="1 2">DSM 21331</strain>
    </source>
</reference>
<keyword evidence="2" id="KW-1185">Reference proteome</keyword>
<evidence type="ECO:0000313" key="2">
    <source>
        <dbReference type="Proteomes" id="UP001549145"/>
    </source>
</evidence>